<dbReference type="OrthoDB" id="4736406at2"/>
<proteinExistence type="predicted"/>
<accession>A0A2S1YIU9</accession>
<dbReference type="Proteomes" id="UP000245250">
    <property type="component" value="Chromosome"/>
</dbReference>
<dbReference type="Pfam" id="PF26395">
    <property type="entry name" value="E2-CBASS"/>
    <property type="match status" value="1"/>
</dbReference>
<feature type="domain" description="Type II CBASS E2 protein" evidence="1">
    <location>
        <begin position="15"/>
        <end position="132"/>
    </location>
</feature>
<gene>
    <name evidence="2" type="ORF">HYN56_06985</name>
</gene>
<organism evidence="2 3">
    <name type="scientific">Flavobacterium crocinum</name>
    <dbReference type="NCBI Taxonomy" id="2183896"/>
    <lineage>
        <taxon>Bacteria</taxon>
        <taxon>Pseudomonadati</taxon>
        <taxon>Bacteroidota</taxon>
        <taxon>Flavobacteriia</taxon>
        <taxon>Flavobacteriales</taxon>
        <taxon>Flavobacteriaceae</taxon>
        <taxon>Flavobacterium</taxon>
    </lineage>
</organism>
<evidence type="ECO:0000313" key="3">
    <source>
        <dbReference type="Proteomes" id="UP000245250"/>
    </source>
</evidence>
<dbReference type="InterPro" id="IPR058588">
    <property type="entry name" value="E2-CBASS"/>
</dbReference>
<evidence type="ECO:0000313" key="2">
    <source>
        <dbReference type="EMBL" id="AWK03989.1"/>
    </source>
</evidence>
<name>A0A2S1YIU9_9FLAO</name>
<keyword evidence="3" id="KW-1185">Reference proteome</keyword>
<dbReference type="EMBL" id="CP029255">
    <property type="protein sequence ID" value="AWK03989.1"/>
    <property type="molecule type" value="Genomic_DNA"/>
</dbReference>
<reference evidence="2 3" key="1">
    <citation type="submission" date="2018-05" db="EMBL/GenBank/DDBJ databases">
        <title>Genome sequencing of Flavobacterium sp. HYN0056.</title>
        <authorList>
            <person name="Yi H."/>
            <person name="Baek C."/>
        </authorList>
    </citation>
    <scope>NUCLEOTIDE SEQUENCE [LARGE SCALE GENOMIC DNA]</scope>
    <source>
        <strain evidence="2 3">HYN0056</strain>
    </source>
</reference>
<protein>
    <recommendedName>
        <fullName evidence="1">Type II CBASS E2 protein domain-containing protein</fullName>
    </recommendedName>
</protein>
<dbReference type="AlphaFoldDB" id="A0A2S1YIU9"/>
<sequence length="140" mass="16617">MGIINKKKYYNPNIQIQAMKSSYPQFRSIVRGSEIEFIGELIVKPEFPKYAVSITYRGNLRPLVRILSPKLVEKPIHFYHESKSLCLYHPKDYKWSHGKLIAKDIVPWTAGWIYFYEVWLETGKWFGPEVEHIKNNKKDE</sequence>
<evidence type="ECO:0000259" key="1">
    <source>
        <dbReference type="Pfam" id="PF26395"/>
    </source>
</evidence>
<dbReference type="KEGG" id="fcr:HYN56_06985"/>
<dbReference type="RefSeq" id="WP_109191517.1">
    <property type="nucleotide sequence ID" value="NZ_CP029255.1"/>
</dbReference>